<name>I3C1H5_9FLAO</name>
<dbReference type="STRING" id="926559.JoomaDRAFT_0413"/>
<accession>I3C1H5</accession>
<proteinExistence type="predicted"/>
<evidence type="ECO:0000313" key="2">
    <source>
        <dbReference type="Proteomes" id="UP000004690"/>
    </source>
</evidence>
<protein>
    <submittedName>
        <fullName evidence="1">Uncharacterized protein</fullName>
    </submittedName>
</protein>
<dbReference type="EMBL" id="JH651380">
    <property type="protein sequence ID" value="EIJ37468.1"/>
    <property type="molecule type" value="Genomic_DNA"/>
</dbReference>
<dbReference type="AlphaFoldDB" id="I3C1H5"/>
<gene>
    <name evidence="1" type="ORF">JoomaDRAFT_0413</name>
</gene>
<dbReference type="Proteomes" id="UP000004690">
    <property type="component" value="Unassembled WGS sequence"/>
</dbReference>
<dbReference type="HOGENOM" id="CLU_2617284_0_0_10"/>
<keyword evidence="2" id="KW-1185">Reference proteome</keyword>
<sequence length="78" mass="8588">MNSHDASDIHVYLVPIAGEEEMEGEINTNTPLPQYGKDILKLGDEAELELASAIYNFSTPCPQQCDEGGELYSENNID</sequence>
<organism evidence="1 2">
    <name type="scientific">Galbibacter orientalis DSM 19592</name>
    <dbReference type="NCBI Taxonomy" id="926559"/>
    <lineage>
        <taxon>Bacteria</taxon>
        <taxon>Pseudomonadati</taxon>
        <taxon>Bacteroidota</taxon>
        <taxon>Flavobacteriia</taxon>
        <taxon>Flavobacteriales</taxon>
        <taxon>Flavobacteriaceae</taxon>
        <taxon>Galbibacter</taxon>
    </lineage>
</organism>
<dbReference type="RefSeq" id="WP_008616377.1">
    <property type="nucleotide sequence ID" value="NZ_JH651380.1"/>
</dbReference>
<evidence type="ECO:0000313" key="1">
    <source>
        <dbReference type="EMBL" id="EIJ37468.1"/>
    </source>
</evidence>
<reference evidence="1 2" key="1">
    <citation type="submission" date="2012-02" db="EMBL/GenBank/DDBJ databases">
        <title>Improved High-Quality Draft genome of Joostella marina DSM 19592.</title>
        <authorList>
            <consortium name="US DOE Joint Genome Institute (JGI-PGF)"/>
            <person name="Lucas S."/>
            <person name="Copeland A."/>
            <person name="Lapidus A."/>
            <person name="Bruce D."/>
            <person name="Goodwin L."/>
            <person name="Pitluck S."/>
            <person name="Peters L."/>
            <person name="Chertkov O."/>
            <person name="Ovchinnikova G."/>
            <person name="Kyrpides N."/>
            <person name="Mavromatis K."/>
            <person name="Detter J.C."/>
            <person name="Han C."/>
            <person name="Land M."/>
            <person name="Hauser L."/>
            <person name="Markowitz V."/>
            <person name="Cheng J.-F."/>
            <person name="Hugenholtz P."/>
            <person name="Woyke T."/>
            <person name="Wu D."/>
            <person name="Tindall B."/>
            <person name="Brambilla E."/>
            <person name="Klenk H.-P."/>
            <person name="Eisen J.A."/>
        </authorList>
    </citation>
    <scope>NUCLEOTIDE SEQUENCE [LARGE SCALE GENOMIC DNA]</scope>
    <source>
        <strain evidence="1 2">DSM 19592</strain>
    </source>
</reference>